<sequence>MKSQKAESVRKRQQPLQNHYKEKPGDAKITDRAITTGGELGDPWHGGIKPGSVDHGVEWKFGVHHAVGGYHDAPNPGDILCAALATCLESTIRLIADRRGIILEKLEVEATGNVDVRGTLVVDRDVPVGFQNMQCKVDIQASDETDKKELQKLLAYAEYSCVNLQTLTKGVDIETTINL</sequence>
<dbReference type="InterPro" id="IPR052924">
    <property type="entry name" value="OsmC/Ohr_hydroprdx_reductase"/>
</dbReference>
<accession>A0ABS9KEN6</accession>
<evidence type="ECO:0000313" key="2">
    <source>
        <dbReference type="EMBL" id="MCG2589309.1"/>
    </source>
</evidence>
<protein>
    <submittedName>
        <fullName evidence="2">OsmC family protein</fullName>
    </submittedName>
</protein>
<organism evidence="2 3">
    <name type="scientific">Rhodohalobacter sulfatireducens</name>
    <dbReference type="NCBI Taxonomy" id="2911366"/>
    <lineage>
        <taxon>Bacteria</taxon>
        <taxon>Pseudomonadati</taxon>
        <taxon>Balneolota</taxon>
        <taxon>Balneolia</taxon>
        <taxon>Balneolales</taxon>
        <taxon>Balneolaceae</taxon>
        <taxon>Rhodohalobacter</taxon>
    </lineage>
</organism>
<gene>
    <name evidence="2" type="ORF">L6773_12085</name>
</gene>
<dbReference type="Proteomes" id="UP001165366">
    <property type="component" value="Unassembled WGS sequence"/>
</dbReference>
<feature type="region of interest" description="Disordered" evidence="1">
    <location>
        <begin position="1"/>
        <end position="26"/>
    </location>
</feature>
<dbReference type="InterPro" id="IPR036102">
    <property type="entry name" value="OsmC/Ohrsf"/>
</dbReference>
<dbReference type="InterPro" id="IPR015946">
    <property type="entry name" value="KH_dom-like_a/b"/>
</dbReference>
<dbReference type="EMBL" id="JAKLWS010000014">
    <property type="protein sequence ID" value="MCG2589309.1"/>
    <property type="molecule type" value="Genomic_DNA"/>
</dbReference>
<dbReference type="Pfam" id="PF02566">
    <property type="entry name" value="OsmC"/>
    <property type="match status" value="1"/>
</dbReference>
<dbReference type="SUPFAM" id="SSF82784">
    <property type="entry name" value="OsmC-like"/>
    <property type="match status" value="1"/>
</dbReference>
<dbReference type="PANTHER" id="PTHR35368:SF1">
    <property type="entry name" value="HYDROPEROXIDE REDUCTASE"/>
    <property type="match status" value="1"/>
</dbReference>
<dbReference type="Gene3D" id="3.30.300.20">
    <property type="match status" value="1"/>
</dbReference>
<comment type="caution">
    <text evidence="2">The sequence shown here is derived from an EMBL/GenBank/DDBJ whole genome shotgun (WGS) entry which is preliminary data.</text>
</comment>
<dbReference type="PANTHER" id="PTHR35368">
    <property type="entry name" value="HYDROPEROXIDE REDUCTASE"/>
    <property type="match status" value="1"/>
</dbReference>
<dbReference type="InterPro" id="IPR003718">
    <property type="entry name" value="OsmC/Ohr_fam"/>
</dbReference>
<feature type="compositionally biased region" description="Basic and acidic residues" evidence="1">
    <location>
        <begin position="1"/>
        <end position="10"/>
    </location>
</feature>
<reference evidence="2" key="1">
    <citation type="submission" date="2022-01" db="EMBL/GenBank/DDBJ databases">
        <authorList>
            <person name="Wang Y."/>
        </authorList>
    </citation>
    <scope>NUCLEOTIDE SEQUENCE</scope>
    <source>
        <strain evidence="2">WB101</strain>
    </source>
</reference>
<evidence type="ECO:0000256" key="1">
    <source>
        <dbReference type="SAM" id="MobiDB-lite"/>
    </source>
</evidence>
<proteinExistence type="predicted"/>
<name>A0ABS9KEN6_9BACT</name>
<reference evidence="2" key="2">
    <citation type="submission" date="2024-05" db="EMBL/GenBank/DDBJ databases">
        <title>Rhodohalobacter halophilus gen. nov., sp. nov., a moderately halophilic member of the family Balneolaceae.</title>
        <authorList>
            <person name="Xia J."/>
        </authorList>
    </citation>
    <scope>NUCLEOTIDE SEQUENCE</scope>
    <source>
        <strain evidence="2">WB101</strain>
    </source>
</reference>
<evidence type="ECO:0000313" key="3">
    <source>
        <dbReference type="Proteomes" id="UP001165366"/>
    </source>
</evidence>
<keyword evidence="3" id="KW-1185">Reference proteome</keyword>
<dbReference type="RefSeq" id="WP_237854672.1">
    <property type="nucleotide sequence ID" value="NZ_JAKLWS010000014.1"/>
</dbReference>